<feature type="compositionally biased region" description="Basic residues" evidence="1">
    <location>
        <begin position="38"/>
        <end position="51"/>
    </location>
</feature>
<feature type="compositionally biased region" description="Basic residues" evidence="1">
    <location>
        <begin position="106"/>
        <end position="117"/>
    </location>
</feature>
<feature type="compositionally biased region" description="Basic and acidic residues" evidence="1">
    <location>
        <begin position="118"/>
        <end position="128"/>
    </location>
</feature>
<evidence type="ECO:0000313" key="3">
    <source>
        <dbReference type="Proteomes" id="UP001521116"/>
    </source>
</evidence>
<sequence length="481" mass="52871">MAGLALKAISYGAERIPDRFFESIPGGYFKSQEEKEEKKRRKREKERTKRRAQSEGRDRRRRSPSATDSDYYTEDYHTEDSDSERRRRTRRSSDAGRGHDRGRDRDRKHRHHHHHKDRSWTRGRDFRESPPYASRVAPLGGQQHPYIPPPPVQPAAAFPPAHVASENYAHPQPYNAAHNHYTAKPYNPADYAPGATHTPEYSNGQSAPVNPHVPAQAPPAGQAMAPGYYGTQFPPPPVGSRSSRASSVDSRGLQSGPYIPHSNVQAIPPATAVAGPPGHSPYGGTFPPTTDTPPFGHTPPQYLPKNSSPYQPNYSPSYAPQQHMAQNSQPVSRQGSVHSGSVHSGSAHGGQVGDHRRTHDRHRRHSIATNQDPRMLPYHHHRSPYRSAAASSANSATNSLRGSFAEAIHEVNHQADGIDDSSRAVAIIVPAENADTVIGAASEGFNTAQALKSRHQARSGRRFHGSRCAAKSAPVDGYESY</sequence>
<feature type="region of interest" description="Disordered" evidence="1">
    <location>
        <begin position="9"/>
        <end position="394"/>
    </location>
</feature>
<feature type="compositionally biased region" description="Low complexity" evidence="1">
    <location>
        <begin position="282"/>
        <end position="322"/>
    </location>
</feature>
<keyword evidence="3" id="KW-1185">Reference proteome</keyword>
<feature type="region of interest" description="Disordered" evidence="1">
    <location>
        <begin position="457"/>
        <end position="481"/>
    </location>
</feature>
<reference evidence="2 3" key="1">
    <citation type="submission" date="2024-02" db="EMBL/GenBank/DDBJ databases">
        <title>De novo assembly and annotation of 12 fungi associated with fruit tree decline syndrome in Ontario, Canada.</title>
        <authorList>
            <person name="Sulman M."/>
            <person name="Ellouze W."/>
            <person name="Ilyukhin E."/>
        </authorList>
    </citation>
    <scope>NUCLEOTIDE SEQUENCE [LARGE SCALE GENOMIC DNA]</scope>
    <source>
        <strain evidence="2 3">M1-105</strain>
    </source>
</reference>
<name>A0ABR3SQP1_9PEZI</name>
<feature type="compositionally biased region" description="Low complexity" evidence="1">
    <location>
        <begin position="214"/>
        <end position="227"/>
    </location>
</feature>
<evidence type="ECO:0000313" key="2">
    <source>
        <dbReference type="EMBL" id="KAL1626816.1"/>
    </source>
</evidence>
<dbReference type="Proteomes" id="UP001521116">
    <property type="component" value="Unassembled WGS sequence"/>
</dbReference>
<organism evidence="2 3">
    <name type="scientific">Neofusicoccum ribis</name>
    <dbReference type="NCBI Taxonomy" id="45134"/>
    <lineage>
        <taxon>Eukaryota</taxon>
        <taxon>Fungi</taxon>
        <taxon>Dikarya</taxon>
        <taxon>Ascomycota</taxon>
        <taxon>Pezizomycotina</taxon>
        <taxon>Dothideomycetes</taxon>
        <taxon>Dothideomycetes incertae sedis</taxon>
        <taxon>Botryosphaeriales</taxon>
        <taxon>Botryosphaeriaceae</taxon>
        <taxon>Neofusicoccum</taxon>
    </lineage>
</organism>
<protein>
    <submittedName>
        <fullName evidence="2">Uncharacterized protein</fullName>
    </submittedName>
</protein>
<feature type="compositionally biased region" description="Basic residues" evidence="1">
    <location>
        <begin position="356"/>
        <end position="366"/>
    </location>
</feature>
<proteinExistence type="predicted"/>
<feature type="compositionally biased region" description="Low complexity" evidence="1">
    <location>
        <begin position="239"/>
        <end position="252"/>
    </location>
</feature>
<dbReference type="EMBL" id="JAJVDC020000078">
    <property type="protein sequence ID" value="KAL1626816.1"/>
    <property type="molecule type" value="Genomic_DNA"/>
</dbReference>
<feature type="compositionally biased region" description="Basic and acidic residues" evidence="1">
    <location>
        <begin position="74"/>
        <end position="105"/>
    </location>
</feature>
<feature type="compositionally biased region" description="Polar residues" evidence="1">
    <location>
        <begin position="199"/>
        <end position="208"/>
    </location>
</feature>
<accession>A0ABR3SQP1</accession>
<gene>
    <name evidence="2" type="ORF">SLS56_006632</name>
</gene>
<feature type="compositionally biased region" description="Low complexity" evidence="1">
    <location>
        <begin position="331"/>
        <end position="346"/>
    </location>
</feature>
<evidence type="ECO:0000256" key="1">
    <source>
        <dbReference type="SAM" id="MobiDB-lite"/>
    </source>
</evidence>
<comment type="caution">
    <text evidence="2">The sequence shown here is derived from an EMBL/GenBank/DDBJ whole genome shotgun (WGS) entry which is preliminary data.</text>
</comment>